<evidence type="ECO:0000259" key="4">
    <source>
        <dbReference type="Pfam" id="PF13649"/>
    </source>
</evidence>
<dbReference type="CDD" id="cd02440">
    <property type="entry name" value="AdoMet_MTases"/>
    <property type="match status" value="1"/>
</dbReference>
<keyword evidence="2 5" id="KW-0808">Transferase</keyword>
<dbReference type="GO" id="GO:0032259">
    <property type="term" value="P:methylation"/>
    <property type="evidence" value="ECO:0007669"/>
    <property type="project" value="UniProtKB-KW"/>
</dbReference>
<evidence type="ECO:0000256" key="2">
    <source>
        <dbReference type="ARBA" id="ARBA00022679"/>
    </source>
</evidence>
<dbReference type="SUPFAM" id="SSF53335">
    <property type="entry name" value="S-adenosyl-L-methionine-dependent methyltransferases"/>
    <property type="match status" value="1"/>
</dbReference>
<keyword evidence="3" id="KW-0949">S-adenosyl-L-methionine</keyword>
<dbReference type="InterPro" id="IPR041698">
    <property type="entry name" value="Methyltransf_25"/>
</dbReference>
<keyword evidence="6" id="KW-1185">Reference proteome</keyword>
<evidence type="ECO:0000256" key="3">
    <source>
        <dbReference type="ARBA" id="ARBA00022691"/>
    </source>
</evidence>
<dbReference type="Pfam" id="PF13649">
    <property type="entry name" value="Methyltransf_25"/>
    <property type="match status" value="1"/>
</dbReference>
<organism evidence="5 6">
    <name type="scientific">Nocardia veterana</name>
    <dbReference type="NCBI Taxonomy" id="132249"/>
    <lineage>
        <taxon>Bacteria</taxon>
        <taxon>Bacillati</taxon>
        <taxon>Actinomycetota</taxon>
        <taxon>Actinomycetes</taxon>
        <taxon>Mycobacteriales</taxon>
        <taxon>Nocardiaceae</taxon>
        <taxon>Nocardia</taxon>
    </lineage>
</organism>
<protein>
    <submittedName>
        <fullName evidence="5">Class I SAM-dependent methyltransferase</fullName>
    </submittedName>
</protein>
<gene>
    <name evidence="5" type="ORF">HGA07_17950</name>
</gene>
<evidence type="ECO:0000313" key="6">
    <source>
        <dbReference type="Proteomes" id="UP000523447"/>
    </source>
</evidence>
<dbReference type="PANTHER" id="PTHR43464">
    <property type="entry name" value="METHYLTRANSFERASE"/>
    <property type="match status" value="1"/>
</dbReference>
<comment type="caution">
    <text evidence="5">The sequence shown here is derived from an EMBL/GenBank/DDBJ whole genome shotgun (WGS) entry which is preliminary data.</text>
</comment>
<dbReference type="EMBL" id="JAAXPE010000018">
    <property type="protein sequence ID" value="NKY87508.1"/>
    <property type="molecule type" value="Genomic_DNA"/>
</dbReference>
<sequence length="213" mass="22965">MIDWDHNAFYHSTLLRRLPAGCGPVLEVGCGAGTLAAALAGRAERVDALDRSPEMIAAARRVVPATVTCTVADVLDHPLPEAAYDAVVSLTALHHMPLDLVLPRLARALRPGGVLAAIALPRPDPLREWPVEVAAAAGHRIFGAAFAVLRATGHRSWFAHEPSHDAMPVVLDPPLTTREVARRAQAVLPGARVRRLVFWRYLLVWHKPGVAGN</sequence>
<name>A0A7X6LZL7_9NOCA</name>
<proteinExistence type="predicted"/>
<evidence type="ECO:0000256" key="1">
    <source>
        <dbReference type="ARBA" id="ARBA00022603"/>
    </source>
</evidence>
<dbReference type="Proteomes" id="UP000523447">
    <property type="component" value="Unassembled WGS sequence"/>
</dbReference>
<dbReference type="GO" id="GO:0008168">
    <property type="term" value="F:methyltransferase activity"/>
    <property type="evidence" value="ECO:0007669"/>
    <property type="project" value="UniProtKB-KW"/>
</dbReference>
<accession>A0A7X6LZL7</accession>
<dbReference type="AlphaFoldDB" id="A0A7X6LZL7"/>
<dbReference type="PANTHER" id="PTHR43464:SF19">
    <property type="entry name" value="UBIQUINONE BIOSYNTHESIS O-METHYLTRANSFERASE, MITOCHONDRIAL"/>
    <property type="match status" value="1"/>
</dbReference>
<dbReference type="Gene3D" id="3.40.50.150">
    <property type="entry name" value="Vaccinia Virus protein VP39"/>
    <property type="match status" value="1"/>
</dbReference>
<dbReference type="InterPro" id="IPR029063">
    <property type="entry name" value="SAM-dependent_MTases_sf"/>
</dbReference>
<evidence type="ECO:0000313" key="5">
    <source>
        <dbReference type="EMBL" id="NKY87508.1"/>
    </source>
</evidence>
<keyword evidence="1 5" id="KW-0489">Methyltransferase</keyword>
<reference evidence="5 6" key="1">
    <citation type="submission" date="2020-04" db="EMBL/GenBank/DDBJ databases">
        <title>MicrobeNet Type strains.</title>
        <authorList>
            <person name="Nicholson A.C."/>
        </authorList>
    </citation>
    <scope>NUCLEOTIDE SEQUENCE [LARGE SCALE GENOMIC DNA]</scope>
    <source>
        <strain evidence="5 6">DSM 44445</strain>
    </source>
</reference>
<feature type="domain" description="Methyltransferase" evidence="4">
    <location>
        <begin position="25"/>
        <end position="113"/>
    </location>
</feature>